<comment type="caution">
    <text evidence="2">The sequence shown here is derived from an EMBL/GenBank/DDBJ whole genome shotgun (WGS) entry which is preliminary data.</text>
</comment>
<accession>A0A4C1YB04</accession>
<protein>
    <submittedName>
        <fullName evidence="2">Uncharacterized protein</fullName>
    </submittedName>
</protein>
<proteinExistence type="predicted"/>
<feature type="region of interest" description="Disordered" evidence="1">
    <location>
        <begin position="33"/>
        <end position="62"/>
    </location>
</feature>
<evidence type="ECO:0000256" key="1">
    <source>
        <dbReference type="SAM" id="MobiDB-lite"/>
    </source>
</evidence>
<keyword evidence="3" id="KW-1185">Reference proteome</keyword>
<dbReference type="EMBL" id="BGZK01001132">
    <property type="protein sequence ID" value="GBP72072.1"/>
    <property type="molecule type" value="Genomic_DNA"/>
</dbReference>
<evidence type="ECO:0000313" key="2">
    <source>
        <dbReference type="EMBL" id="GBP72072.1"/>
    </source>
</evidence>
<sequence length="235" mass="26559">MYPKELLLLLTLYRNKRKASRLETNAQSFTQSAHALAGVTDGRRQMSRRAPRDISGPRPPHPRDYITLYTHAHRDVPTSRDGFTLESELHSSVSTGESAGGHRSYELRRRLRHLIIHYELRVLSDSMNADRDDNMSHGSIISLTLNEARPSSKCPHSPSCMRKIARFNPILIQERAKRKSNSANFRRTSKIYALHSAQIAQTTALESSPAENNFDITSGVHLMHVIAPVGRLRVC</sequence>
<dbReference type="Proteomes" id="UP000299102">
    <property type="component" value="Unassembled WGS sequence"/>
</dbReference>
<evidence type="ECO:0000313" key="3">
    <source>
        <dbReference type="Proteomes" id="UP000299102"/>
    </source>
</evidence>
<dbReference type="AlphaFoldDB" id="A0A4C1YB04"/>
<reference evidence="2 3" key="1">
    <citation type="journal article" date="2019" name="Commun. Biol.">
        <title>The bagworm genome reveals a unique fibroin gene that provides high tensile strength.</title>
        <authorList>
            <person name="Kono N."/>
            <person name="Nakamura H."/>
            <person name="Ohtoshi R."/>
            <person name="Tomita M."/>
            <person name="Numata K."/>
            <person name="Arakawa K."/>
        </authorList>
    </citation>
    <scope>NUCLEOTIDE SEQUENCE [LARGE SCALE GENOMIC DNA]</scope>
</reference>
<name>A0A4C1YB04_EUMVA</name>
<gene>
    <name evidence="2" type="ORF">EVAR_49636_1</name>
</gene>
<organism evidence="2 3">
    <name type="scientific">Eumeta variegata</name>
    <name type="common">Bagworm moth</name>
    <name type="synonym">Eumeta japonica</name>
    <dbReference type="NCBI Taxonomy" id="151549"/>
    <lineage>
        <taxon>Eukaryota</taxon>
        <taxon>Metazoa</taxon>
        <taxon>Ecdysozoa</taxon>
        <taxon>Arthropoda</taxon>
        <taxon>Hexapoda</taxon>
        <taxon>Insecta</taxon>
        <taxon>Pterygota</taxon>
        <taxon>Neoptera</taxon>
        <taxon>Endopterygota</taxon>
        <taxon>Lepidoptera</taxon>
        <taxon>Glossata</taxon>
        <taxon>Ditrysia</taxon>
        <taxon>Tineoidea</taxon>
        <taxon>Psychidae</taxon>
        <taxon>Oiketicinae</taxon>
        <taxon>Eumeta</taxon>
    </lineage>
</organism>